<gene>
    <name evidence="1" type="ORF">F383_35112</name>
</gene>
<protein>
    <submittedName>
        <fullName evidence="1">Uncharacterized protein</fullName>
    </submittedName>
</protein>
<accession>A0A0B0N0Z5</accession>
<keyword evidence="2" id="KW-1185">Reference proteome</keyword>
<reference evidence="2" key="1">
    <citation type="submission" date="2014-09" db="EMBL/GenBank/DDBJ databases">
        <authorList>
            <person name="Mudge J."/>
            <person name="Ramaraj T."/>
            <person name="Lindquist I.E."/>
            <person name="Bharti A.K."/>
            <person name="Sundararajan A."/>
            <person name="Cameron C.T."/>
            <person name="Woodward J.E."/>
            <person name="May G.D."/>
            <person name="Brubaker C."/>
            <person name="Broadhvest J."/>
            <person name="Wilkins T.A."/>
        </authorList>
    </citation>
    <scope>NUCLEOTIDE SEQUENCE</scope>
    <source>
        <strain evidence="2">cv. AKA8401</strain>
    </source>
</reference>
<comment type="caution">
    <text evidence="1">The sequence shown here is derived from an EMBL/GenBank/DDBJ whole genome shotgun (WGS) entry which is preliminary data.</text>
</comment>
<dbReference type="Proteomes" id="UP000032142">
    <property type="component" value="Unassembled WGS sequence"/>
</dbReference>
<proteinExistence type="predicted"/>
<sequence length="12" mass="1361">MDLAQMGNLIRV</sequence>
<name>A0A0B0N0Z5_GOSAR</name>
<dbReference type="EMBL" id="JRRC01488084">
    <property type="protein sequence ID" value="KHG08063.1"/>
    <property type="molecule type" value="Genomic_DNA"/>
</dbReference>
<evidence type="ECO:0000313" key="1">
    <source>
        <dbReference type="EMBL" id="KHG08063.1"/>
    </source>
</evidence>
<evidence type="ECO:0000313" key="2">
    <source>
        <dbReference type="Proteomes" id="UP000032142"/>
    </source>
</evidence>
<organism evidence="1 2">
    <name type="scientific">Gossypium arboreum</name>
    <name type="common">Tree cotton</name>
    <name type="synonym">Gossypium nanking</name>
    <dbReference type="NCBI Taxonomy" id="29729"/>
    <lineage>
        <taxon>Eukaryota</taxon>
        <taxon>Viridiplantae</taxon>
        <taxon>Streptophyta</taxon>
        <taxon>Embryophyta</taxon>
        <taxon>Tracheophyta</taxon>
        <taxon>Spermatophyta</taxon>
        <taxon>Magnoliopsida</taxon>
        <taxon>eudicotyledons</taxon>
        <taxon>Gunneridae</taxon>
        <taxon>Pentapetalae</taxon>
        <taxon>rosids</taxon>
        <taxon>malvids</taxon>
        <taxon>Malvales</taxon>
        <taxon>Malvaceae</taxon>
        <taxon>Malvoideae</taxon>
        <taxon>Gossypium</taxon>
    </lineage>
</organism>